<name>A0ABM1IKN1_POLDO</name>
<gene>
    <name evidence="3" type="primary">LOC107068642</name>
</gene>
<proteinExistence type="predicted"/>
<protein>
    <submittedName>
        <fullName evidence="3">Uncharacterized protein LOC107068642</fullName>
    </submittedName>
</protein>
<evidence type="ECO:0000313" key="3">
    <source>
        <dbReference type="RefSeq" id="XP_015180768.1"/>
    </source>
</evidence>
<keyword evidence="1" id="KW-0175">Coiled coil</keyword>
<keyword evidence="2" id="KW-1185">Reference proteome</keyword>
<dbReference type="Proteomes" id="UP000694924">
    <property type="component" value="Unplaced"/>
</dbReference>
<dbReference type="RefSeq" id="XP_015180768.1">
    <property type="nucleotide sequence ID" value="XM_015325282.1"/>
</dbReference>
<sequence>MKMNAELVEKLEKNHIEYESLLISIANLKKANDNLRNNYEARENVIKMLRENNQQLEEENTELKLLRSVDTHTSIDRLSHSDEESYCTIHDSPYTIFNDSNHQDSLYDELKASGFANICSWNDTISRELKKEVQWYELEIHKLIQQTESIFQQTLVLTRNEKCVNVKHNVIESSEKLNNLEILRQRIQILLDTVNAKPPEAGLETDIQIQTQNSRSRINVCDLSTFNSNEDHVEYFSKKDQIITSYDNISNEKQEPKVIMVPETSTVNPIIQTFHQNVRPVTNSHPSPTKKSIKNVSLISLEKRTIPYTSTKCQDTTNDASKIKYDTFCHSNGNSTKENEELQFMDHLSLPINFPTTFQPVTIKCNRKSKSESNLLPTKKTLSSRSLNVIIPLSGTEKMNETIEIRKSFDNSTCEETKTENKFQREFKEKNVENVTNSYEYKFGGTYRSLNDSSDSSVSSSSLRSENLLFEDFSLDGLEQCLYELERPVLMAPMKLKLPLNKVTSLSKEPYLTEGNFNAASNNTLIDNTKSECNHEPKQDEMTTNFEEGSLIKRNCNIVSPDNYLNNIDKEIYSINGETYLIDKSTPNRYYRTSMNFSNFSNIDQENNTEIHVPAAYSTPMRIDSKDKSKVHRCDIHFYNYYRQFANLKMSKTKIPIFRIYEDPLKKMRIGNEWIKNVDTENKNNKLSISLSNLENVVYTKRKENNSEYSVTKVAQKNNTEKGINIANKSEKEIVSTSLDGENQTYDSKENFHKLQDCKFDRFNLTKLNIQNDEVIVKETELR</sequence>
<evidence type="ECO:0000256" key="1">
    <source>
        <dbReference type="SAM" id="Coils"/>
    </source>
</evidence>
<organism evidence="2 3">
    <name type="scientific">Polistes dominula</name>
    <name type="common">European paper wasp</name>
    <name type="synonym">Vespa dominula</name>
    <dbReference type="NCBI Taxonomy" id="743375"/>
    <lineage>
        <taxon>Eukaryota</taxon>
        <taxon>Metazoa</taxon>
        <taxon>Ecdysozoa</taxon>
        <taxon>Arthropoda</taxon>
        <taxon>Hexapoda</taxon>
        <taxon>Insecta</taxon>
        <taxon>Pterygota</taxon>
        <taxon>Neoptera</taxon>
        <taxon>Endopterygota</taxon>
        <taxon>Hymenoptera</taxon>
        <taxon>Apocrita</taxon>
        <taxon>Aculeata</taxon>
        <taxon>Vespoidea</taxon>
        <taxon>Vespidae</taxon>
        <taxon>Polistinae</taxon>
        <taxon>Polistini</taxon>
        <taxon>Polistes</taxon>
    </lineage>
</organism>
<feature type="coiled-coil region" evidence="1">
    <location>
        <begin position="18"/>
        <end position="69"/>
    </location>
</feature>
<accession>A0ABM1IKN1</accession>
<evidence type="ECO:0000313" key="2">
    <source>
        <dbReference type="Proteomes" id="UP000694924"/>
    </source>
</evidence>
<dbReference type="GeneID" id="107068642"/>
<reference evidence="3" key="1">
    <citation type="submission" date="2025-08" db="UniProtKB">
        <authorList>
            <consortium name="RefSeq"/>
        </authorList>
    </citation>
    <scope>IDENTIFICATION</scope>
    <source>
        <tissue evidence="3">Whole body</tissue>
    </source>
</reference>